<dbReference type="InterPro" id="IPR006299">
    <property type="entry name" value="FlgC"/>
</dbReference>
<protein>
    <recommendedName>
        <fullName evidence="3 6">Flagellar basal-body rod protein FlgC</fullName>
    </recommendedName>
</protein>
<dbReference type="PANTHER" id="PTHR30435">
    <property type="entry name" value="FLAGELLAR PROTEIN"/>
    <property type="match status" value="1"/>
</dbReference>
<dbReference type="STRING" id="1814289.SAMN05216410_2373"/>
<dbReference type="Proteomes" id="UP000199039">
    <property type="component" value="Unassembled WGS sequence"/>
</dbReference>
<evidence type="ECO:0000256" key="2">
    <source>
        <dbReference type="ARBA" id="ARBA00009677"/>
    </source>
</evidence>
<gene>
    <name evidence="9" type="ORF">SAMN05216410_2373</name>
</gene>
<dbReference type="InterPro" id="IPR001444">
    <property type="entry name" value="Flag_bb_rod_N"/>
</dbReference>
<name>A0A1G6PW23_9MICO</name>
<evidence type="ECO:0000313" key="9">
    <source>
        <dbReference type="EMBL" id="SDC84400.1"/>
    </source>
</evidence>
<evidence type="ECO:0000256" key="4">
    <source>
        <dbReference type="ARBA" id="ARBA00023143"/>
    </source>
</evidence>
<evidence type="ECO:0000313" key="10">
    <source>
        <dbReference type="Proteomes" id="UP000199039"/>
    </source>
</evidence>
<comment type="subcellular location">
    <subcellularLocation>
        <location evidence="1 6">Bacterial flagellum basal body</location>
    </subcellularLocation>
</comment>
<keyword evidence="9" id="KW-0282">Flagellum</keyword>
<dbReference type="OrthoDB" id="9794148at2"/>
<dbReference type="InterPro" id="IPR010930">
    <property type="entry name" value="Flg_bb/hook_C_dom"/>
</dbReference>
<dbReference type="EMBL" id="FMYH01000004">
    <property type="protein sequence ID" value="SDC84400.1"/>
    <property type="molecule type" value="Genomic_DNA"/>
</dbReference>
<dbReference type="Pfam" id="PF00460">
    <property type="entry name" value="Flg_bb_rod"/>
    <property type="match status" value="1"/>
</dbReference>
<organism evidence="9 10">
    <name type="scientific">Sanguibacter gelidistatuariae</name>
    <dbReference type="NCBI Taxonomy" id="1814289"/>
    <lineage>
        <taxon>Bacteria</taxon>
        <taxon>Bacillati</taxon>
        <taxon>Actinomycetota</taxon>
        <taxon>Actinomycetes</taxon>
        <taxon>Micrococcales</taxon>
        <taxon>Sanguibacteraceae</taxon>
        <taxon>Sanguibacter</taxon>
    </lineage>
</organism>
<keyword evidence="10" id="KW-1185">Reference proteome</keyword>
<comment type="subunit">
    <text evidence="5 6">The basal body constitutes a major portion of the flagellar organelle and consists of four rings (L,P,S, and M) mounted on a central rod. The rod consists of about 26 subunits of FlgG in the distal portion, and FlgB, FlgC and FlgF are thought to build up the proximal portion of the rod with about 6 subunits each.</text>
</comment>
<dbReference type="RefSeq" id="WP_093183457.1">
    <property type="nucleotide sequence ID" value="NZ_FMYH01000004.1"/>
</dbReference>
<reference evidence="9 10" key="1">
    <citation type="submission" date="2016-09" db="EMBL/GenBank/DDBJ databases">
        <authorList>
            <person name="Capua I."/>
            <person name="De Benedictis P."/>
            <person name="Joannis T."/>
            <person name="Lombin L.H."/>
            <person name="Cattoli G."/>
        </authorList>
    </citation>
    <scope>NUCLEOTIDE SEQUENCE [LARGE SCALE GENOMIC DNA]</scope>
    <source>
        <strain evidence="9 10">ISLP-3</strain>
    </source>
</reference>
<evidence type="ECO:0000259" key="7">
    <source>
        <dbReference type="Pfam" id="PF00460"/>
    </source>
</evidence>
<dbReference type="PROSITE" id="PS00588">
    <property type="entry name" value="FLAGELLA_BB_ROD"/>
    <property type="match status" value="1"/>
</dbReference>
<feature type="domain" description="Flagellar basal-body/hook protein C-terminal" evidence="8">
    <location>
        <begin position="87"/>
        <end position="131"/>
    </location>
</feature>
<proteinExistence type="inferred from homology"/>
<evidence type="ECO:0000259" key="8">
    <source>
        <dbReference type="Pfam" id="PF06429"/>
    </source>
</evidence>
<dbReference type="InterPro" id="IPR019776">
    <property type="entry name" value="Flagellar_basal_body_rod_CS"/>
</dbReference>
<evidence type="ECO:0000256" key="6">
    <source>
        <dbReference type="RuleBase" id="RU362062"/>
    </source>
</evidence>
<feature type="domain" description="Flagellar basal body rod protein N-terminal" evidence="7">
    <location>
        <begin position="9"/>
        <end position="34"/>
    </location>
</feature>
<dbReference type="AlphaFoldDB" id="A0A1G6PW23"/>
<dbReference type="GO" id="GO:0071978">
    <property type="term" value="P:bacterial-type flagellum-dependent swarming motility"/>
    <property type="evidence" value="ECO:0007669"/>
    <property type="project" value="TreeGrafter"/>
</dbReference>
<dbReference type="NCBIfam" id="TIGR01395">
    <property type="entry name" value="FlgC"/>
    <property type="match status" value="1"/>
</dbReference>
<evidence type="ECO:0000256" key="5">
    <source>
        <dbReference type="ARBA" id="ARBA00025933"/>
    </source>
</evidence>
<comment type="similarity">
    <text evidence="2">Belongs to the flagella basal body rod proteins family.</text>
</comment>
<keyword evidence="4 6" id="KW-0975">Bacterial flagellum</keyword>
<accession>A0A1G6PW23</accession>
<evidence type="ECO:0000256" key="3">
    <source>
        <dbReference type="ARBA" id="ARBA00017941"/>
    </source>
</evidence>
<dbReference type="GO" id="GO:0030694">
    <property type="term" value="C:bacterial-type flagellum basal body, rod"/>
    <property type="evidence" value="ECO:0007669"/>
    <property type="project" value="UniProtKB-UniRule"/>
</dbReference>
<keyword evidence="9" id="KW-0966">Cell projection</keyword>
<sequence length="134" mass="14199">MTTFGAIGIASTGMTVNRKWLDAISDNLANMNTVTATDGAAFQAKYVVATAVGYPENGQGVQVAGIELGSAEGRMVYEPEHPLADAEGYVKYPDIDMGSQMSQMIMAQRGYQANAAVVDRAKATYEAALQIGRN</sequence>
<dbReference type="PANTHER" id="PTHR30435:SF2">
    <property type="entry name" value="FLAGELLAR BASAL-BODY ROD PROTEIN FLGC"/>
    <property type="match status" value="1"/>
</dbReference>
<keyword evidence="9" id="KW-0969">Cilium</keyword>
<dbReference type="Pfam" id="PF06429">
    <property type="entry name" value="Flg_bbr_C"/>
    <property type="match status" value="1"/>
</dbReference>
<evidence type="ECO:0000256" key="1">
    <source>
        <dbReference type="ARBA" id="ARBA00004117"/>
    </source>
</evidence>